<keyword evidence="1" id="KW-0812">Transmembrane</keyword>
<proteinExistence type="predicted"/>
<dbReference type="Pfam" id="PF14093">
    <property type="entry name" value="DUF4271"/>
    <property type="match status" value="1"/>
</dbReference>
<feature type="transmembrane region" description="Helical" evidence="1">
    <location>
        <begin position="203"/>
        <end position="225"/>
    </location>
</feature>
<gene>
    <name evidence="2" type="ORF">ACFPIK_16020</name>
</gene>
<feature type="transmembrane region" description="Helical" evidence="1">
    <location>
        <begin position="315"/>
        <end position="334"/>
    </location>
</feature>
<accession>A0ABW0C051</accession>
<protein>
    <submittedName>
        <fullName evidence="2">DUF4271 domain-containing protein</fullName>
    </submittedName>
</protein>
<keyword evidence="1" id="KW-0472">Membrane</keyword>
<keyword evidence="3" id="KW-1185">Reference proteome</keyword>
<evidence type="ECO:0000256" key="1">
    <source>
        <dbReference type="SAM" id="Phobius"/>
    </source>
</evidence>
<evidence type="ECO:0000313" key="3">
    <source>
        <dbReference type="Proteomes" id="UP001596163"/>
    </source>
</evidence>
<feature type="transmembrane region" description="Helical" evidence="1">
    <location>
        <begin position="151"/>
        <end position="169"/>
    </location>
</feature>
<dbReference type="Proteomes" id="UP001596163">
    <property type="component" value="Unassembled WGS sequence"/>
</dbReference>
<feature type="transmembrane region" description="Helical" evidence="1">
    <location>
        <begin position="346"/>
        <end position="366"/>
    </location>
</feature>
<name>A0ABW0C051_9BACT</name>
<dbReference type="InterPro" id="IPR025367">
    <property type="entry name" value="DUF4271"/>
</dbReference>
<dbReference type="EMBL" id="JBHSKS010000016">
    <property type="protein sequence ID" value="MFC5193279.1"/>
    <property type="molecule type" value="Genomic_DNA"/>
</dbReference>
<comment type="caution">
    <text evidence="2">The sequence shown here is derived from an EMBL/GenBank/DDBJ whole genome shotgun (WGS) entry which is preliminary data.</text>
</comment>
<feature type="transmembrane region" description="Helical" evidence="1">
    <location>
        <begin position="245"/>
        <end position="270"/>
    </location>
</feature>
<evidence type="ECO:0000313" key="2">
    <source>
        <dbReference type="EMBL" id="MFC5193279.1"/>
    </source>
</evidence>
<keyword evidence="1" id="KW-1133">Transmembrane helix</keyword>
<organism evidence="2 3">
    <name type="scientific">Algoriphagus aquatilis</name>
    <dbReference type="NCBI Taxonomy" id="490186"/>
    <lineage>
        <taxon>Bacteria</taxon>
        <taxon>Pseudomonadati</taxon>
        <taxon>Bacteroidota</taxon>
        <taxon>Cytophagia</taxon>
        <taxon>Cytophagales</taxon>
        <taxon>Cyclobacteriaceae</taxon>
        <taxon>Algoriphagus</taxon>
    </lineage>
</organism>
<feature type="transmembrane region" description="Helical" evidence="1">
    <location>
        <begin position="282"/>
        <end position="303"/>
    </location>
</feature>
<dbReference type="RefSeq" id="WP_377917069.1">
    <property type="nucleotide sequence ID" value="NZ_JBHSKS010000016.1"/>
</dbReference>
<sequence length="370" mass="42777">MIRLLALICTLLLPFIGVSQILENYKANWVDQSDVAFWERMEQRDVIVDLHSFPESHFQFEVPKGSTIFIDGKLWRLFPSDTAFTISSRQISDEFGSDSVKVSVIGPRNSFGSYPLTLSKVAQVGFSKGVELAKVDQVIKTRFLPQPVKDFYFTSLFITLFLFAIYKIAYPYLLGVLLQPLAVINAEDFSESGSLQKVFSFDILFYLFIVSTMMAQCLVTGMIIFKKEWIEGLIGWDYPSIMLLWVTSSFTILILTILKFIGIRVISYLFDMGKSDFAHFFYLLRLIVFGFTVVILMSLFFVINDFSSLQIVFEILIQTFFWFYIIGVTALFMIMMNRLSFKKYHLFTYLCIAEIVPFLILSKWIMVLVQ</sequence>
<reference evidence="3" key="1">
    <citation type="journal article" date="2019" name="Int. J. Syst. Evol. Microbiol.">
        <title>The Global Catalogue of Microorganisms (GCM) 10K type strain sequencing project: providing services to taxonomists for standard genome sequencing and annotation.</title>
        <authorList>
            <consortium name="The Broad Institute Genomics Platform"/>
            <consortium name="The Broad Institute Genome Sequencing Center for Infectious Disease"/>
            <person name="Wu L."/>
            <person name="Ma J."/>
        </authorList>
    </citation>
    <scope>NUCLEOTIDE SEQUENCE [LARGE SCALE GENOMIC DNA]</scope>
    <source>
        <strain evidence="3">CGMCC 1.7030</strain>
    </source>
</reference>